<dbReference type="AlphaFoldDB" id="A0AAV5FCY6"/>
<reference evidence="2" key="1">
    <citation type="journal article" date="2018" name="DNA Res.">
        <title>Multiple hybrid de novo genome assembly of finger millet, an orphan allotetraploid crop.</title>
        <authorList>
            <person name="Hatakeyama M."/>
            <person name="Aluri S."/>
            <person name="Balachadran M.T."/>
            <person name="Sivarajan S.R."/>
            <person name="Patrignani A."/>
            <person name="Gruter S."/>
            <person name="Poveda L."/>
            <person name="Shimizu-Inatsugi R."/>
            <person name="Baeten J."/>
            <person name="Francoijs K.J."/>
            <person name="Nataraja K.N."/>
            <person name="Reddy Y.A.N."/>
            <person name="Phadnis S."/>
            <person name="Ravikumar R.L."/>
            <person name="Schlapbach R."/>
            <person name="Sreeman S.M."/>
            <person name="Shimizu K.K."/>
        </authorList>
    </citation>
    <scope>NUCLEOTIDE SEQUENCE</scope>
</reference>
<comment type="caution">
    <text evidence="2">The sequence shown here is derived from an EMBL/GenBank/DDBJ whole genome shotgun (WGS) entry which is preliminary data.</text>
</comment>
<dbReference type="InterPro" id="IPR028002">
    <property type="entry name" value="Myb_DNA-bind_5"/>
</dbReference>
<evidence type="ECO:0000259" key="1">
    <source>
        <dbReference type="Pfam" id="PF13873"/>
    </source>
</evidence>
<feature type="domain" description="Myb/SANT-like DNA-binding" evidence="1">
    <location>
        <begin position="1"/>
        <end position="36"/>
    </location>
</feature>
<dbReference type="PANTHER" id="PTHR45125:SF3">
    <property type="entry name" value="NO-APICAL-MERISTEM-ASSOCIATED CARBOXY-TERMINAL DOMAIN PROTEIN"/>
    <property type="match status" value="1"/>
</dbReference>
<evidence type="ECO:0000313" key="2">
    <source>
        <dbReference type="EMBL" id="GJN32130.1"/>
    </source>
</evidence>
<organism evidence="2 3">
    <name type="scientific">Eleusine coracana subsp. coracana</name>
    <dbReference type="NCBI Taxonomy" id="191504"/>
    <lineage>
        <taxon>Eukaryota</taxon>
        <taxon>Viridiplantae</taxon>
        <taxon>Streptophyta</taxon>
        <taxon>Embryophyta</taxon>
        <taxon>Tracheophyta</taxon>
        <taxon>Spermatophyta</taxon>
        <taxon>Magnoliopsida</taxon>
        <taxon>Liliopsida</taxon>
        <taxon>Poales</taxon>
        <taxon>Poaceae</taxon>
        <taxon>PACMAD clade</taxon>
        <taxon>Chloridoideae</taxon>
        <taxon>Cynodonteae</taxon>
        <taxon>Eleusininae</taxon>
        <taxon>Eleusine</taxon>
    </lineage>
</organism>
<dbReference type="Proteomes" id="UP001054889">
    <property type="component" value="Unassembled WGS sequence"/>
</dbReference>
<keyword evidence="3" id="KW-1185">Reference proteome</keyword>
<evidence type="ECO:0000313" key="3">
    <source>
        <dbReference type="Proteomes" id="UP001054889"/>
    </source>
</evidence>
<sequence length="59" mass="7074">MWDRILQRYNMRRRSYPERSVRSLQSRWDNIKAEAGKFSSFYAEVTRENPSGMSDADKV</sequence>
<accession>A0AAV5FCY6</accession>
<dbReference type="PANTHER" id="PTHR45125">
    <property type="entry name" value="F21J9.4-RELATED"/>
    <property type="match status" value="1"/>
</dbReference>
<dbReference type="Pfam" id="PF13873">
    <property type="entry name" value="Myb_DNA-bind_5"/>
    <property type="match status" value="1"/>
</dbReference>
<gene>
    <name evidence="2" type="primary">gb20608</name>
    <name evidence="2" type="ORF">PR202_gb20608</name>
</gene>
<proteinExistence type="predicted"/>
<protein>
    <recommendedName>
        <fullName evidence="1">Myb/SANT-like DNA-binding domain-containing protein</fullName>
    </recommendedName>
</protein>
<name>A0AAV5FCY6_ELECO</name>
<dbReference type="EMBL" id="BQKI01000083">
    <property type="protein sequence ID" value="GJN32130.1"/>
    <property type="molecule type" value="Genomic_DNA"/>
</dbReference>
<reference evidence="2" key="2">
    <citation type="submission" date="2021-12" db="EMBL/GenBank/DDBJ databases">
        <title>Resequencing data analysis of finger millet.</title>
        <authorList>
            <person name="Hatakeyama M."/>
            <person name="Aluri S."/>
            <person name="Balachadran M.T."/>
            <person name="Sivarajan S.R."/>
            <person name="Poveda L."/>
            <person name="Shimizu-Inatsugi R."/>
            <person name="Schlapbach R."/>
            <person name="Sreeman S.M."/>
            <person name="Shimizu K.K."/>
        </authorList>
    </citation>
    <scope>NUCLEOTIDE SEQUENCE</scope>
</reference>